<organism evidence="2 3">
    <name type="scientific">Polarella glacialis</name>
    <name type="common">Dinoflagellate</name>
    <dbReference type="NCBI Taxonomy" id="89957"/>
    <lineage>
        <taxon>Eukaryota</taxon>
        <taxon>Sar</taxon>
        <taxon>Alveolata</taxon>
        <taxon>Dinophyceae</taxon>
        <taxon>Suessiales</taxon>
        <taxon>Suessiaceae</taxon>
        <taxon>Polarella</taxon>
    </lineage>
</organism>
<name>A0A813G3E2_POLGL</name>
<dbReference type="EMBL" id="CAJNNV010026714">
    <property type="protein sequence ID" value="CAE8618854.1"/>
    <property type="molecule type" value="Genomic_DNA"/>
</dbReference>
<feature type="transmembrane region" description="Helical" evidence="1">
    <location>
        <begin position="49"/>
        <end position="71"/>
    </location>
</feature>
<keyword evidence="1" id="KW-0812">Transmembrane</keyword>
<comment type="caution">
    <text evidence="2">The sequence shown here is derived from an EMBL/GenBank/DDBJ whole genome shotgun (WGS) entry which is preliminary data.</text>
</comment>
<evidence type="ECO:0000313" key="3">
    <source>
        <dbReference type="Proteomes" id="UP000654075"/>
    </source>
</evidence>
<evidence type="ECO:0000256" key="1">
    <source>
        <dbReference type="SAM" id="Phobius"/>
    </source>
</evidence>
<sequence length="127" mass="13545">MSEYVDENIRMVASEIDKVFFSEGGAARAQQQPGLRFGQSLRTNFEEPTAAFCAAFLVELAANAAALGWLVAGSSWVSAGTDAYVDSAPFLWYSCYLMVVFIWSLLGTMTTGLIASAVATVLPGSKS</sequence>
<feature type="transmembrane region" description="Helical" evidence="1">
    <location>
        <begin position="91"/>
        <end position="122"/>
    </location>
</feature>
<keyword evidence="1" id="KW-0472">Membrane</keyword>
<accession>A0A813G3E2</accession>
<evidence type="ECO:0000313" key="2">
    <source>
        <dbReference type="EMBL" id="CAE8618854.1"/>
    </source>
</evidence>
<reference evidence="2" key="1">
    <citation type="submission" date="2021-02" db="EMBL/GenBank/DDBJ databases">
        <authorList>
            <person name="Dougan E. K."/>
            <person name="Rhodes N."/>
            <person name="Thang M."/>
            <person name="Chan C."/>
        </authorList>
    </citation>
    <scope>NUCLEOTIDE SEQUENCE</scope>
</reference>
<gene>
    <name evidence="2" type="ORF">PGLA1383_LOCUS36452</name>
</gene>
<protein>
    <submittedName>
        <fullName evidence="2">Uncharacterized protein</fullName>
    </submittedName>
</protein>
<proteinExistence type="predicted"/>
<dbReference type="Proteomes" id="UP000654075">
    <property type="component" value="Unassembled WGS sequence"/>
</dbReference>
<dbReference type="OrthoDB" id="409650at2759"/>
<keyword evidence="1" id="KW-1133">Transmembrane helix</keyword>
<keyword evidence="3" id="KW-1185">Reference proteome</keyword>
<dbReference type="AlphaFoldDB" id="A0A813G3E2"/>